<accession>I0IAJ2</accession>
<keyword evidence="10" id="KW-1185">Reference proteome</keyword>
<dbReference type="GO" id="GO:0003677">
    <property type="term" value="F:DNA binding"/>
    <property type="evidence" value="ECO:0007669"/>
    <property type="project" value="UniProtKB-UniRule"/>
</dbReference>
<dbReference type="PATRIC" id="fig|1142394.8.peg.122"/>
<comment type="similarity">
    <text evidence="2">Belongs to the type II topoisomerase GyrA/ParC subunit family.</text>
</comment>
<dbReference type="GO" id="GO:0006265">
    <property type="term" value="P:DNA topological change"/>
    <property type="evidence" value="ECO:0007669"/>
    <property type="project" value="UniProtKB-UniRule"/>
</dbReference>
<dbReference type="KEGG" id="phm:PSMK_01210"/>
<evidence type="ECO:0000256" key="7">
    <source>
        <dbReference type="SAM" id="MobiDB-lite"/>
    </source>
</evidence>
<evidence type="ECO:0000259" key="8">
    <source>
        <dbReference type="PROSITE" id="PS52040"/>
    </source>
</evidence>
<dbReference type="EC" id="5.99.1.-" evidence="9"/>
<evidence type="ECO:0000256" key="2">
    <source>
        <dbReference type="ARBA" id="ARBA00008263"/>
    </source>
</evidence>
<dbReference type="Gene3D" id="3.30.1360.40">
    <property type="match status" value="1"/>
</dbReference>
<protein>
    <submittedName>
        <fullName evidence="9">DNA topoisomerase IV subunit A</fullName>
        <ecNumber evidence="9">5.99.1.-</ecNumber>
    </submittedName>
</protein>
<dbReference type="GO" id="GO:0005524">
    <property type="term" value="F:ATP binding"/>
    <property type="evidence" value="ECO:0007669"/>
    <property type="project" value="InterPro"/>
</dbReference>
<feature type="active site" description="O-(5'-phospho-DNA)-tyrosine intermediate" evidence="6">
    <location>
        <position position="136"/>
    </location>
</feature>
<dbReference type="SMART" id="SM00434">
    <property type="entry name" value="TOP4c"/>
    <property type="match status" value="1"/>
</dbReference>
<keyword evidence="5 6" id="KW-0413">Isomerase</keyword>
<feature type="region of interest" description="Disordered" evidence="7">
    <location>
        <begin position="1"/>
        <end position="24"/>
    </location>
</feature>
<name>I0IAJ2_PHYMF</name>
<dbReference type="GO" id="GO:0005737">
    <property type="term" value="C:cytoplasm"/>
    <property type="evidence" value="ECO:0007669"/>
    <property type="project" value="TreeGrafter"/>
</dbReference>
<evidence type="ECO:0000256" key="3">
    <source>
        <dbReference type="ARBA" id="ARBA00023029"/>
    </source>
</evidence>
<sequence length="801" mass="87164">MAKRTPRNDDPTLPGPDAGGATSRVPLHEAASVRYLNYALSVITSRALPDVRDGLKPVQRRILYAMWTEGPRPDQKPRKCATVCGSVMGKYHPHGDSAIYDALVRMAQPWVMRLPLVEGHGNFGSMDGDPPAAYRYTECRLDPAAAGLLEDLSSRTVAYRPNYDGSKEEPVVLPARLPALLINGSQGIAVGMATSIPPHNPAEVGKALLKLLKNPEATVAQLTGPGGILAPDFPTGGTLVTPQAEIKEIYKNGGGSLKLRGSVHHRYAATGGRGEKVLTIHEVPYGVNKSTLVEQIAEIVLNRKMALLADVRDLSTEEVRVDLVMKKDADEAKVLAYLHKNTSLEVNVQVNLTCLVPTENPEVAAPLPRADLKTILWHFLHFRHRVVTRRLQNELEKLLGRLHILDGFALIFDALDEILRIIRASDGKADAAEKIQRRFDGLDAEQTDAILELKLYRLARLEIHLVEEERGEKRARADEVEALLADDDGDTGSGRWGIVRNEIEEILDTYGKKHPRGPRRTKLGDVGEEAGYSEEDFIVAEDCHIVVTADGWIKRQKEVKDPSTTRLREGDRVLAAVAGSTRATLGLFSSAGTCYTVRMIDVPASTGHGEPIQKLFKLRDGERIVAAVSFDPRLLPAESLEGADGAEPAFTGFAATDDGHALRFGLSAFAEVSTRSGRRYARPAKGAAVVAFGVVDREVQALLAVSRRCRAKVVKPAKVPFLSGPGKGNMLLKLVDDALLGVKLSRGDRDLLTYETSRGATDTVSTVKYEATETGGRGVEVKKNGTIVRIVPEPVEAPPSW</sequence>
<gene>
    <name evidence="9" type="primary">parC</name>
    <name evidence="9" type="ordered locus">PSMK_01210</name>
</gene>
<dbReference type="STRING" id="1142394.PSMK_01210"/>
<dbReference type="PROSITE" id="PS52040">
    <property type="entry name" value="TOPO_IIA"/>
    <property type="match status" value="1"/>
</dbReference>
<reference evidence="9 10" key="1">
    <citation type="submission" date="2012-02" db="EMBL/GenBank/DDBJ databases">
        <title>Complete genome sequence of Phycisphaera mikurensis NBRC 102666.</title>
        <authorList>
            <person name="Ankai A."/>
            <person name="Hosoyama A."/>
            <person name="Terui Y."/>
            <person name="Sekine M."/>
            <person name="Fukai R."/>
            <person name="Kato Y."/>
            <person name="Nakamura S."/>
            <person name="Yamada-Narita S."/>
            <person name="Kawakoshi A."/>
            <person name="Fukunaga Y."/>
            <person name="Yamazaki S."/>
            <person name="Fujita N."/>
        </authorList>
    </citation>
    <scope>NUCLEOTIDE SEQUENCE [LARGE SCALE GENOMIC DNA]</scope>
    <source>
        <strain evidence="10">NBRC 102666 / KCTC 22515 / FYK2301M01</strain>
    </source>
</reference>
<feature type="compositionally biased region" description="Basic and acidic residues" evidence="7">
    <location>
        <begin position="1"/>
        <end position="10"/>
    </location>
</feature>
<dbReference type="RefSeq" id="WP_014435500.1">
    <property type="nucleotide sequence ID" value="NC_017080.1"/>
</dbReference>
<dbReference type="InterPro" id="IPR013760">
    <property type="entry name" value="Topo_IIA-like_dom_sf"/>
</dbReference>
<proteinExistence type="inferred from homology"/>
<dbReference type="NCBIfam" id="NF004044">
    <property type="entry name" value="PRK05561.1"/>
    <property type="match status" value="1"/>
</dbReference>
<comment type="catalytic activity">
    <reaction evidence="1 6">
        <text>ATP-dependent breakage, passage and rejoining of double-stranded DNA.</text>
        <dbReference type="EC" id="5.6.2.2"/>
    </reaction>
</comment>
<dbReference type="SUPFAM" id="SSF101904">
    <property type="entry name" value="GyrA/ParC C-terminal domain-like"/>
    <property type="match status" value="1"/>
</dbReference>
<evidence type="ECO:0000256" key="1">
    <source>
        <dbReference type="ARBA" id="ARBA00000185"/>
    </source>
</evidence>
<dbReference type="eggNOG" id="COG0188">
    <property type="taxonomic scope" value="Bacteria"/>
</dbReference>
<dbReference type="SUPFAM" id="SSF56719">
    <property type="entry name" value="Type II DNA topoisomerase"/>
    <property type="match status" value="1"/>
</dbReference>
<dbReference type="CDD" id="cd00187">
    <property type="entry name" value="TOP4c"/>
    <property type="match status" value="1"/>
</dbReference>
<dbReference type="PANTHER" id="PTHR43493">
    <property type="entry name" value="DNA GYRASE/TOPOISOMERASE SUBUNIT A"/>
    <property type="match status" value="1"/>
</dbReference>
<keyword evidence="4 6" id="KW-0238">DNA-binding</keyword>
<dbReference type="Gene3D" id="1.10.268.10">
    <property type="entry name" value="Topoisomerase, domain 3"/>
    <property type="match status" value="1"/>
</dbReference>
<dbReference type="InterPro" id="IPR013758">
    <property type="entry name" value="Topo_IIA_A/C_ab"/>
</dbReference>
<feature type="domain" description="Topo IIA-type catalytic" evidence="8">
    <location>
        <begin position="48"/>
        <end position="537"/>
    </location>
</feature>
<dbReference type="Gene3D" id="3.90.199.10">
    <property type="entry name" value="Topoisomerase II, domain 5"/>
    <property type="match status" value="1"/>
</dbReference>
<evidence type="ECO:0000256" key="5">
    <source>
        <dbReference type="ARBA" id="ARBA00023235"/>
    </source>
</evidence>
<dbReference type="GO" id="GO:0009330">
    <property type="term" value="C:DNA topoisomerase type II (double strand cut, ATP-hydrolyzing) complex"/>
    <property type="evidence" value="ECO:0007669"/>
    <property type="project" value="TreeGrafter"/>
</dbReference>
<dbReference type="OrthoDB" id="9806486at2"/>
<dbReference type="HOGENOM" id="CLU_002977_6_1_0"/>
<dbReference type="Pfam" id="PF00521">
    <property type="entry name" value="DNA_topoisoIV"/>
    <property type="match status" value="1"/>
</dbReference>
<evidence type="ECO:0000256" key="4">
    <source>
        <dbReference type="ARBA" id="ARBA00023125"/>
    </source>
</evidence>
<dbReference type="AlphaFoldDB" id="I0IAJ2"/>
<dbReference type="InterPro" id="IPR013757">
    <property type="entry name" value="Topo_IIA_A_a_sf"/>
</dbReference>
<evidence type="ECO:0000313" key="9">
    <source>
        <dbReference type="EMBL" id="BAM02280.1"/>
    </source>
</evidence>
<dbReference type="InterPro" id="IPR035516">
    <property type="entry name" value="Gyrase/topoIV_suA_C"/>
</dbReference>
<dbReference type="EMBL" id="AP012338">
    <property type="protein sequence ID" value="BAM02280.1"/>
    <property type="molecule type" value="Genomic_DNA"/>
</dbReference>
<dbReference type="Proteomes" id="UP000007881">
    <property type="component" value="Chromosome"/>
</dbReference>
<evidence type="ECO:0000313" key="10">
    <source>
        <dbReference type="Proteomes" id="UP000007881"/>
    </source>
</evidence>
<keyword evidence="3 6" id="KW-0799">Topoisomerase</keyword>
<dbReference type="InterPro" id="IPR050220">
    <property type="entry name" value="Type_II_DNA_Topoisomerases"/>
</dbReference>
<dbReference type="InterPro" id="IPR002205">
    <property type="entry name" value="Topo_IIA_dom_A"/>
</dbReference>
<organism evidence="9 10">
    <name type="scientific">Phycisphaera mikurensis (strain NBRC 102666 / KCTC 22515 / FYK2301M01)</name>
    <dbReference type="NCBI Taxonomy" id="1142394"/>
    <lineage>
        <taxon>Bacteria</taxon>
        <taxon>Pseudomonadati</taxon>
        <taxon>Planctomycetota</taxon>
        <taxon>Phycisphaerae</taxon>
        <taxon>Phycisphaerales</taxon>
        <taxon>Phycisphaeraceae</taxon>
        <taxon>Phycisphaera</taxon>
    </lineage>
</organism>
<evidence type="ECO:0000256" key="6">
    <source>
        <dbReference type="PROSITE-ProRule" id="PRU01384"/>
    </source>
</evidence>
<dbReference type="GO" id="GO:0003918">
    <property type="term" value="F:DNA topoisomerase type II (double strand cut, ATP-hydrolyzing) activity"/>
    <property type="evidence" value="ECO:0007669"/>
    <property type="project" value="UniProtKB-EC"/>
</dbReference>
<dbReference type="PANTHER" id="PTHR43493:SF5">
    <property type="entry name" value="DNA GYRASE SUBUNIT A, CHLOROPLASTIC_MITOCHONDRIAL"/>
    <property type="match status" value="1"/>
</dbReference>
<dbReference type="Gene3D" id="2.120.10.90">
    <property type="entry name" value="DNA gyrase/topoisomerase IV, subunit A, C-terminal"/>
    <property type="match status" value="1"/>
</dbReference>